<evidence type="ECO:0000256" key="11">
    <source>
        <dbReference type="ARBA" id="ARBA00023170"/>
    </source>
</evidence>
<keyword evidence="5 14" id="KW-0732">Signal</keyword>
<keyword evidence="11" id="KW-0675">Receptor</keyword>
<dbReference type="InterPro" id="IPR001245">
    <property type="entry name" value="Ser-Thr/Tyr_kinase_cat_dom"/>
</dbReference>
<dbReference type="PROSITE" id="PS50011">
    <property type="entry name" value="PROTEIN_KINASE_DOM"/>
    <property type="match status" value="1"/>
</dbReference>
<dbReference type="FunFam" id="3.80.10.10:FF:000095">
    <property type="entry name" value="LRR receptor-like serine/threonine-protein kinase GSO1"/>
    <property type="match status" value="1"/>
</dbReference>
<dbReference type="OrthoDB" id="10253408at2759"/>
<dbReference type="GO" id="GO:0004674">
    <property type="term" value="F:protein serine/threonine kinase activity"/>
    <property type="evidence" value="ECO:0007669"/>
    <property type="project" value="UniProtKB-EC"/>
</dbReference>
<comment type="subcellular location">
    <subcellularLocation>
        <location evidence="1">Membrane</location>
        <topology evidence="1">Single-pass type I membrane protein</topology>
    </subcellularLocation>
</comment>
<evidence type="ECO:0000256" key="7">
    <source>
        <dbReference type="ARBA" id="ARBA00022741"/>
    </source>
</evidence>
<feature type="signal peptide" evidence="14">
    <location>
        <begin position="1"/>
        <end position="24"/>
    </location>
</feature>
<keyword evidence="3" id="KW-0808">Transferase</keyword>
<evidence type="ECO:0000256" key="13">
    <source>
        <dbReference type="SAM" id="Phobius"/>
    </source>
</evidence>
<dbReference type="GO" id="GO:0016020">
    <property type="term" value="C:membrane"/>
    <property type="evidence" value="ECO:0007669"/>
    <property type="project" value="UniProtKB-SubCell"/>
</dbReference>
<dbReference type="InterPro" id="IPR011009">
    <property type="entry name" value="Kinase-like_dom_sf"/>
</dbReference>
<evidence type="ECO:0000313" key="17">
    <source>
        <dbReference type="Proteomes" id="UP000636800"/>
    </source>
</evidence>
<evidence type="ECO:0000256" key="9">
    <source>
        <dbReference type="ARBA" id="ARBA00022989"/>
    </source>
</evidence>
<proteinExistence type="predicted"/>
<keyword evidence="17" id="KW-1185">Reference proteome</keyword>
<dbReference type="InterPro" id="IPR008266">
    <property type="entry name" value="Tyr_kinase_AS"/>
</dbReference>
<dbReference type="FunFam" id="3.80.10.10:FF:000400">
    <property type="entry name" value="Nuclear pore complex protein NUP107"/>
    <property type="match status" value="1"/>
</dbReference>
<dbReference type="Pfam" id="PF13855">
    <property type="entry name" value="LRR_8"/>
    <property type="match status" value="1"/>
</dbReference>
<dbReference type="PROSITE" id="PS00109">
    <property type="entry name" value="PROTEIN_KINASE_TYR"/>
    <property type="match status" value="1"/>
</dbReference>
<dbReference type="FunFam" id="3.30.200.20:FF:000454">
    <property type="entry name" value="Leucine-rich repeat receptor-like tyrosine-protein kinase PXC3"/>
    <property type="match status" value="1"/>
</dbReference>
<dbReference type="PANTHER" id="PTHR48053">
    <property type="entry name" value="LEUCINE RICH REPEAT FAMILY PROTEIN, EXPRESSED"/>
    <property type="match status" value="1"/>
</dbReference>
<evidence type="ECO:0000313" key="16">
    <source>
        <dbReference type="EMBL" id="KAG0479280.1"/>
    </source>
</evidence>
<sequence>MRTGSLAICFFILIANHLLFLANAELPDGTAIAALKKEFQVVQWPVHEPNYCLWLGVTCSSVDKSVEALELPHLNLRGNISLISQLKSIKKLDLSGNLFHGSISSSLGDLALLEFLDLSSNRLGGLIPPSFGSLLNLKSLNLSNNLLLGGIPDELRNLKSLQEFQISGNNLNGTIPWWIGGLSSLRLFSAYENNLFGKIPESLGLLSQLELLNLHSNMLDGVIPESLFFSGKLEVLVLTQNKLTGSIPVSVGLCKNLSSLRIGNNKLTGSVPASIGNISSLTYFEANDNLLSGELPREFAQCPNLTLLNLASNGLEGFVPVELGDLKNLQEFIVSGNSLTGEVPRSLLKGKNLNKLDLSNNRFNGSLPENICGTSRLQFLLVSQNSISGEIPPLIGQCVRLLELQLGSNYLTGGIPSEIGRIKNLQIALNLSFNHLHGPLPREMGKLDKLVSLDVSHNQLSGTIPTEFKGMLSLIDVNFSDNQLNGPVPMFAPFQKSPPWCFWGNKGLCGDPLSASCTSYYDAESDGSHRKASYKMVLAVIGSGLAIFFTVSVVVVLFTIRERQEMKSKKVNEVGVGGELPVAPVAIIAGNVFVDSLKQAVDFDSAIKATMNDANKLSSSTFSTAYKAVMPSGLVLSVKKLKSVDRTILNHQNKMIRELERLGNLTHPNLVRPIGYVIYEDVAVLLHHYLVNGTLARLVHEAPEDLFERDWSRRLLIAIGIAEGLAFLHNVAIIHLDVSSGNIFLDANYNALLGEIEISRLLDPSKGTASISAVAGSFGYIPPEYAYTMQVTAPGNVYSFGVVLLEILTSRLPIDEVFGEGIDLVKWVHGASGRGENPEQILDAKLSTISFAWRRQMLAVLKIAMLCTDTTPGKRPKMKKVVEMLLEVKQT</sequence>
<dbReference type="Proteomes" id="UP000636800">
    <property type="component" value="Chromosome 5"/>
</dbReference>
<keyword evidence="8" id="KW-0067">ATP-binding</keyword>
<dbReference type="Gene3D" id="3.30.200.20">
    <property type="entry name" value="Phosphorylase Kinase, domain 1"/>
    <property type="match status" value="1"/>
</dbReference>
<evidence type="ECO:0000256" key="1">
    <source>
        <dbReference type="ARBA" id="ARBA00004479"/>
    </source>
</evidence>
<protein>
    <recommendedName>
        <fullName evidence="15">Protein kinase domain-containing protein</fullName>
    </recommendedName>
</protein>
<dbReference type="SUPFAM" id="SSF56112">
    <property type="entry name" value="Protein kinase-like (PK-like)"/>
    <property type="match status" value="1"/>
</dbReference>
<dbReference type="InterPro" id="IPR051716">
    <property type="entry name" value="Plant_RL_S/T_kinase"/>
</dbReference>
<dbReference type="GO" id="GO:0099402">
    <property type="term" value="P:plant organ development"/>
    <property type="evidence" value="ECO:0007669"/>
    <property type="project" value="UniProtKB-ARBA"/>
</dbReference>
<gene>
    <name evidence="16" type="ORF">HPP92_010138</name>
</gene>
<keyword evidence="4 13" id="KW-0812">Transmembrane</keyword>
<dbReference type="PRINTS" id="PR00019">
    <property type="entry name" value="LEURICHRPT"/>
</dbReference>
<keyword evidence="12" id="KW-0325">Glycoprotein</keyword>
<evidence type="ECO:0000259" key="15">
    <source>
        <dbReference type="PROSITE" id="PS50011"/>
    </source>
</evidence>
<dbReference type="Pfam" id="PF07714">
    <property type="entry name" value="PK_Tyr_Ser-Thr"/>
    <property type="match status" value="1"/>
</dbReference>
<keyword evidence="10 13" id="KW-0472">Membrane</keyword>
<dbReference type="EMBL" id="JADCNL010000005">
    <property type="protein sequence ID" value="KAG0479280.1"/>
    <property type="molecule type" value="Genomic_DNA"/>
</dbReference>
<dbReference type="InterPro" id="IPR001611">
    <property type="entry name" value="Leu-rich_rpt"/>
</dbReference>
<evidence type="ECO:0000256" key="10">
    <source>
        <dbReference type="ARBA" id="ARBA00023136"/>
    </source>
</evidence>
<keyword evidence="7" id="KW-0547">Nucleotide-binding</keyword>
<evidence type="ECO:0000256" key="3">
    <source>
        <dbReference type="ARBA" id="ARBA00022679"/>
    </source>
</evidence>
<keyword evidence="9 13" id="KW-1133">Transmembrane helix</keyword>
<feature type="transmembrane region" description="Helical" evidence="13">
    <location>
        <begin position="536"/>
        <end position="560"/>
    </location>
</feature>
<dbReference type="SUPFAM" id="SSF52058">
    <property type="entry name" value="L domain-like"/>
    <property type="match status" value="2"/>
</dbReference>
<dbReference type="Gene3D" id="3.80.10.10">
    <property type="entry name" value="Ribonuclease Inhibitor"/>
    <property type="match status" value="3"/>
</dbReference>
<evidence type="ECO:0000256" key="12">
    <source>
        <dbReference type="ARBA" id="ARBA00023180"/>
    </source>
</evidence>
<dbReference type="InterPro" id="IPR003591">
    <property type="entry name" value="Leu-rich_rpt_typical-subtyp"/>
</dbReference>
<evidence type="ECO:0000256" key="6">
    <source>
        <dbReference type="ARBA" id="ARBA00022737"/>
    </source>
</evidence>
<reference evidence="16 17" key="1">
    <citation type="journal article" date="2020" name="Nat. Food">
        <title>A phased Vanilla planifolia genome enables genetic improvement of flavour and production.</title>
        <authorList>
            <person name="Hasing T."/>
            <person name="Tang H."/>
            <person name="Brym M."/>
            <person name="Khazi F."/>
            <person name="Huang T."/>
            <person name="Chambers A.H."/>
        </authorList>
    </citation>
    <scope>NUCLEOTIDE SEQUENCE [LARGE SCALE GENOMIC DNA]</scope>
    <source>
        <tissue evidence="16">Leaf</tissue>
    </source>
</reference>
<dbReference type="InterPro" id="IPR032675">
    <property type="entry name" value="LRR_dom_sf"/>
</dbReference>
<evidence type="ECO:0000256" key="2">
    <source>
        <dbReference type="ARBA" id="ARBA00022614"/>
    </source>
</evidence>
<name>A0A835R076_VANPL</name>
<feature type="domain" description="Protein kinase" evidence="15">
    <location>
        <begin position="611"/>
        <end position="891"/>
    </location>
</feature>
<dbReference type="Gene3D" id="1.10.510.10">
    <property type="entry name" value="Transferase(Phosphotransferase) domain 1"/>
    <property type="match status" value="1"/>
</dbReference>
<dbReference type="PANTHER" id="PTHR48053:SF105">
    <property type="entry name" value="RECEPTOR-LIKE PROTEIN KINASE"/>
    <property type="match status" value="1"/>
</dbReference>
<evidence type="ECO:0000256" key="4">
    <source>
        <dbReference type="ARBA" id="ARBA00022692"/>
    </source>
</evidence>
<keyword evidence="2" id="KW-0433">Leucine-rich repeat</keyword>
<dbReference type="GO" id="GO:0009653">
    <property type="term" value="P:anatomical structure morphogenesis"/>
    <property type="evidence" value="ECO:0007669"/>
    <property type="project" value="UniProtKB-ARBA"/>
</dbReference>
<organism evidence="16 17">
    <name type="scientific">Vanilla planifolia</name>
    <name type="common">Vanilla</name>
    <dbReference type="NCBI Taxonomy" id="51239"/>
    <lineage>
        <taxon>Eukaryota</taxon>
        <taxon>Viridiplantae</taxon>
        <taxon>Streptophyta</taxon>
        <taxon>Embryophyta</taxon>
        <taxon>Tracheophyta</taxon>
        <taxon>Spermatophyta</taxon>
        <taxon>Magnoliopsida</taxon>
        <taxon>Liliopsida</taxon>
        <taxon>Asparagales</taxon>
        <taxon>Orchidaceae</taxon>
        <taxon>Vanilloideae</taxon>
        <taxon>Vanilleae</taxon>
        <taxon>Vanilla</taxon>
    </lineage>
</organism>
<dbReference type="AlphaFoldDB" id="A0A835R076"/>
<dbReference type="SMART" id="SM00369">
    <property type="entry name" value="LRR_TYP"/>
    <property type="match status" value="6"/>
</dbReference>
<keyword evidence="6" id="KW-0677">Repeat</keyword>
<feature type="chain" id="PRO_5032519730" description="Protein kinase domain-containing protein" evidence="14">
    <location>
        <begin position="25"/>
        <end position="891"/>
    </location>
</feature>
<evidence type="ECO:0000256" key="5">
    <source>
        <dbReference type="ARBA" id="ARBA00022729"/>
    </source>
</evidence>
<comment type="caution">
    <text evidence="16">The sequence shown here is derived from an EMBL/GenBank/DDBJ whole genome shotgun (WGS) entry which is preliminary data.</text>
</comment>
<dbReference type="FunFam" id="1.10.510.10:FF:000388">
    <property type="entry name" value="Leucine-rich repeat receptor-like tyrosine-protein kinase PXC3"/>
    <property type="match status" value="1"/>
</dbReference>
<dbReference type="GO" id="GO:0005524">
    <property type="term" value="F:ATP binding"/>
    <property type="evidence" value="ECO:0007669"/>
    <property type="project" value="UniProtKB-KW"/>
</dbReference>
<evidence type="ECO:0000256" key="8">
    <source>
        <dbReference type="ARBA" id="ARBA00022840"/>
    </source>
</evidence>
<evidence type="ECO:0000256" key="14">
    <source>
        <dbReference type="SAM" id="SignalP"/>
    </source>
</evidence>
<dbReference type="Pfam" id="PF00560">
    <property type="entry name" value="LRR_1"/>
    <property type="match status" value="5"/>
</dbReference>
<accession>A0A835R076</accession>
<dbReference type="InterPro" id="IPR000719">
    <property type="entry name" value="Prot_kinase_dom"/>
</dbReference>